<feature type="non-terminal residue" evidence="4">
    <location>
        <position position="1"/>
    </location>
</feature>
<dbReference type="PANTHER" id="PTHR24198">
    <property type="entry name" value="ANKYRIN REPEAT AND PROTEIN KINASE DOMAIN-CONTAINING PROTEIN"/>
    <property type="match status" value="1"/>
</dbReference>
<accession>A0A0C9VWL6</accession>
<name>A0A0C9VWL6_SPHS4</name>
<keyword evidence="5" id="KW-1185">Reference proteome</keyword>
<dbReference type="EMBL" id="KN837128">
    <property type="protein sequence ID" value="KIJ42741.1"/>
    <property type="molecule type" value="Genomic_DNA"/>
</dbReference>
<dbReference type="HOGENOM" id="CLU_000134_45_2_1"/>
<dbReference type="PROSITE" id="PS50088">
    <property type="entry name" value="ANK_REPEAT"/>
    <property type="match status" value="1"/>
</dbReference>
<keyword evidence="1" id="KW-0677">Repeat</keyword>
<evidence type="ECO:0000256" key="2">
    <source>
        <dbReference type="ARBA" id="ARBA00023043"/>
    </source>
</evidence>
<evidence type="ECO:0000313" key="5">
    <source>
        <dbReference type="Proteomes" id="UP000054279"/>
    </source>
</evidence>
<protein>
    <recommendedName>
        <fullName evidence="6">Ankyrin</fullName>
    </recommendedName>
</protein>
<reference evidence="4 5" key="1">
    <citation type="submission" date="2014-06" db="EMBL/GenBank/DDBJ databases">
        <title>Evolutionary Origins and Diversification of the Mycorrhizal Mutualists.</title>
        <authorList>
            <consortium name="DOE Joint Genome Institute"/>
            <consortium name="Mycorrhizal Genomics Consortium"/>
            <person name="Kohler A."/>
            <person name="Kuo A."/>
            <person name="Nagy L.G."/>
            <person name="Floudas D."/>
            <person name="Copeland A."/>
            <person name="Barry K.W."/>
            <person name="Cichocki N."/>
            <person name="Veneault-Fourrey C."/>
            <person name="LaButti K."/>
            <person name="Lindquist E.A."/>
            <person name="Lipzen A."/>
            <person name="Lundell T."/>
            <person name="Morin E."/>
            <person name="Murat C."/>
            <person name="Riley R."/>
            <person name="Ohm R."/>
            <person name="Sun H."/>
            <person name="Tunlid A."/>
            <person name="Henrissat B."/>
            <person name="Grigoriev I.V."/>
            <person name="Hibbett D.S."/>
            <person name="Martin F."/>
        </authorList>
    </citation>
    <scope>NUCLEOTIDE SEQUENCE [LARGE SCALE GENOMIC DNA]</scope>
    <source>
        <strain evidence="4 5">SS14</strain>
    </source>
</reference>
<dbReference type="AlphaFoldDB" id="A0A0C9VWL6"/>
<evidence type="ECO:0008006" key="6">
    <source>
        <dbReference type="Google" id="ProtNLM"/>
    </source>
</evidence>
<evidence type="ECO:0000313" key="4">
    <source>
        <dbReference type="EMBL" id="KIJ42741.1"/>
    </source>
</evidence>
<gene>
    <name evidence="4" type="ORF">M422DRAFT_170838</name>
</gene>
<feature type="repeat" description="ANK" evidence="3">
    <location>
        <begin position="61"/>
        <end position="85"/>
    </location>
</feature>
<dbReference type="SMART" id="SM00248">
    <property type="entry name" value="ANK"/>
    <property type="match status" value="2"/>
</dbReference>
<evidence type="ECO:0000256" key="3">
    <source>
        <dbReference type="PROSITE-ProRule" id="PRU00023"/>
    </source>
</evidence>
<proteinExistence type="predicted"/>
<dbReference type="Pfam" id="PF12796">
    <property type="entry name" value="Ank_2"/>
    <property type="match status" value="1"/>
</dbReference>
<dbReference type="OrthoDB" id="194358at2759"/>
<evidence type="ECO:0000256" key="1">
    <source>
        <dbReference type="ARBA" id="ARBA00022737"/>
    </source>
</evidence>
<dbReference type="Gene3D" id="1.25.40.20">
    <property type="entry name" value="Ankyrin repeat-containing domain"/>
    <property type="match status" value="1"/>
</dbReference>
<keyword evidence="2 3" id="KW-0040">ANK repeat</keyword>
<dbReference type="PANTHER" id="PTHR24198:SF165">
    <property type="entry name" value="ANKYRIN REPEAT-CONTAINING PROTEIN-RELATED"/>
    <property type="match status" value="1"/>
</dbReference>
<organism evidence="4 5">
    <name type="scientific">Sphaerobolus stellatus (strain SS14)</name>
    <dbReference type="NCBI Taxonomy" id="990650"/>
    <lineage>
        <taxon>Eukaryota</taxon>
        <taxon>Fungi</taxon>
        <taxon>Dikarya</taxon>
        <taxon>Basidiomycota</taxon>
        <taxon>Agaricomycotina</taxon>
        <taxon>Agaricomycetes</taxon>
        <taxon>Phallomycetidae</taxon>
        <taxon>Geastrales</taxon>
        <taxon>Sphaerobolaceae</taxon>
        <taxon>Sphaerobolus</taxon>
    </lineage>
</organism>
<dbReference type="Proteomes" id="UP000054279">
    <property type="component" value="Unassembled WGS sequence"/>
</dbReference>
<dbReference type="PROSITE" id="PS50297">
    <property type="entry name" value="ANK_REP_REGION"/>
    <property type="match status" value="1"/>
</dbReference>
<dbReference type="InterPro" id="IPR002110">
    <property type="entry name" value="Ankyrin_rpt"/>
</dbReference>
<dbReference type="SUPFAM" id="SSF48403">
    <property type="entry name" value="Ankyrin repeat"/>
    <property type="match status" value="1"/>
</dbReference>
<dbReference type="InterPro" id="IPR036770">
    <property type="entry name" value="Ankyrin_rpt-contain_sf"/>
</dbReference>
<sequence>AAQQGHKEIVELLLQTGKVDLETKDNDRERSLFCAASEGHTKVVELLLQIGKVDPDTRNNNGETPLYIAAKKGYTEVIKVLLQTGKVDTNIPSYYPHLLSHMGHGIYGDYYWTIPMDINS</sequence>